<evidence type="ECO:0000256" key="3">
    <source>
        <dbReference type="ARBA" id="ARBA00022525"/>
    </source>
</evidence>
<evidence type="ECO:0000313" key="8">
    <source>
        <dbReference type="Proteomes" id="UP001562425"/>
    </source>
</evidence>
<evidence type="ECO:0000256" key="4">
    <source>
        <dbReference type="ARBA" id="ARBA00022729"/>
    </source>
</evidence>
<dbReference type="Proteomes" id="UP001562425">
    <property type="component" value="Unassembled WGS sequence"/>
</dbReference>
<dbReference type="InterPro" id="IPR033916">
    <property type="entry name" value="ML_Npc2-like"/>
</dbReference>
<dbReference type="SMART" id="SM00737">
    <property type="entry name" value="ML"/>
    <property type="match status" value="1"/>
</dbReference>
<dbReference type="CDD" id="cd00916">
    <property type="entry name" value="Npc2_like"/>
    <property type="match status" value="1"/>
</dbReference>
<keyword evidence="8" id="KW-1185">Reference proteome</keyword>
<dbReference type="SUPFAM" id="SSF81296">
    <property type="entry name" value="E set domains"/>
    <property type="match status" value="1"/>
</dbReference>
<organism evidence="7 8">
    <name type="scientific">Culex pipiens pipiens</name>
    <name type="common">Northern house mosquito</name>
    <dbReference type="NCBI Taxonomy" id="38569"/>
    <lineage>
        <taxon>Eukaryota</taxon>
        <taxon>Metazoa</taxon>
        <taxon>Ecdysozoa</taxon>
        <taxon>Arthropoda</taxon>
        <taxon>Hexapoda</taxon>
        <taxon>Insecta</taxon>
        <taxon>Pterygota</taxon>
        <taxon>Neoptera</taxon>
        <taxon>Endopterygota</taxon>
        <taxon>Diptera</taxon>
        <taxon>Nematocera</taxon>
        <taxon>Culicoidea</taxon>
        <taxon>Culicidae</taxon>
        <taxon>Culicinae</taxon>
        <taxon>Culicini</taxon>
        <taxon>Culex</taxon>
        <taxon>Culex</taxon>
    </lineage>
</organism>
<dbReference type="PANTHER" id="PTHR11306">
    <property type="entry name" value="NIEMANN PICK TYPE C2 PROTEIN NPC2-RELATED"/>
    <property type="match status" value="1"/>
</dbReference>
<dbReference type="EMBL" id="JBEHCU010009778">
    <property type="protein sequence ID" value="KAL1379267.1"/>
    <property type="molecule type" value="Genomic_DNA"/>
</dbReference>
<evidence type="ECO:0000313" key="7">
    <source>
        <dbReference type="EMBL" id="KAL1379267.1"/>
    </source>
</evidence>
<dbReference type="FunFam" id="2.60.40.770:FF:000001">
    <property type="entry name" value="NPC intracellular cholesterol transporter 2"/>
    <property type="match status" value="1"/>
</dbReference>
<gene>
    <name evidence="7" type="ORF">pipiens_003823</name>
</gene>
<sequence length="214" mass="23356">MYLARPITRGVGSGDRGEVLLFMCELLVDADLEPFDNIRISGIVEKRALNPSNMKPVMIALLAASCLCLYAVDATVVDPCPSSKSLVPIEENEIEISNCAKGPCKLKRKTKVSINQKFTPTENIKTMTTTVFAQVLGLPLPFIGVDGTSACDYIFAEDGETKLGCPLKAGVPVVYKREFPVLEIYPKMSLTVHWELQGRGSKSITCFEVPAKIV</sequence>
<name>A0ABD1CS62_CULPP</name>
<keyword evidence="3" id="KW-0964">Secreted</keyword>
<dbReference type="InterPro" id="IPR014756">
    <property type="entry name" value="Ig_E-set"/>
</dbReference>
<evidence type="ECO:0000256" key="2">
    <source>
        <dbReference type="ARBA" id="ARBA00006370"/>
    </source>
</evidence>
<dbReference type="AlphaFoldDB" id="A0ABD1CS62"/>
<dbReference type="Gene3D" id="2.60.40.770">
    <property type="match status" value="1"/>
</dbReference>
<keyword evidence="4" id="KW-0732">Signal</keyword>
<feature type="domain" description="MD-2-related lipid-recognition" evidence="6">
    <location>
        <begin position="77"/>
        <end position="211"/>
    </location>
</feature>
<evidence type="ECO:0000259" key="6">
    <source>
        <dbReference type="SMART" id="SM00737"/>
    </source>
</evidence>
<comment type="subcellular location">
    <subcellularLocation>
        <location evidence="1">Secreted</location>
    </subcellularLocation>
</comment>
<dbReference type="GO" id="GO:0005576">
    <property type="term" value="C:extracellular region"/>
    <property type="evidence" value="ECO:0007669"/>
    <property type="project" value="UniProtKB-SubCell"/>
</dbReference>
<dbReference type="InterPro" id="IPR039670">
    <property type="entry name" value="NPC2-like"/>
</dbReference>
<accession>A0ABD1CS62</accession>
<comment type="caution">
    <text evidence="7">The sequence shown here is derived from an EMBL/GenBank/DDBJ whole genome shotgun (WGS) entry which is preliminary data.</text>
</comment>
<proteinExistence type="inferred from homology"/>
<dbReference type="Pfam" id="PF02221">
    <property type="entry name" value="E1_DerP2_DerF2"/>
    <property type="match status" value="1"/>
</dbReference>
<dbReference type="InterPro" id="IPR003172">
    <property type="entry name" value="ML_dom"/>
</dbReference>
<comment type="similarity">
    <text evidence="2">Belongs to the NPC2 family.</text>
</comment>
<keyword evidence="5" id="KW-1015">Disulfide bond</keyword>
<evidence type="ECO:0000256" key="1">
    <source>
        <dbReference type="ARBA" id="ARBA00004613"/>
    </source>
</evidence>
<evidence type="ECO:0000256" key="5">
    <source>
        <dbReference type="ARBA" id="ARBA00023157"/>
    </source>
</evidence>
<reference evidence="7 8" key="1">
    <citation type="submission" date="2024-05" db="EMBL/GenBank/DDBJ databases">
        <title>Culex pipiens pipiens assembly and annotation.</title>
        <authorList>
            <person name="Alout H."/>
            <person name="Durand T."/>
        </authorList>
    </citation>
    <scope>NUCLEOTIDE SEQUENCE [LARGE SCALE GENOMIC DNA]</scope>
    <source>
        <strain evidence="7">HA-2024</strain>
        <tissue evidence="7">Whole body</tissue>
    </source>
</reference>
<protein>
    <recommendedName>
        <fullName evidence="6">MD-2-related lipid-recognition domain-containing protein</fullName>
    </recommendedName>
</protein>
<dbReference type="PANTHER" id="PTHR11306:SF68">
    <property type="entry name" value="NPC INTRACELLULAR CHOLESTEROL TRANSPORTER 2"/>
    <property type="match status" value="1"/>
</dbReference>